<dbReference type="RefSeq" id="XP_007678948.1">
    <property type="nucleotide sequence ID" value="XM_007680758.1"/>
</dbReference>
<dbReference type="SUPFAM" id="SSF51735">
    <property type="entry name" value="NAD(P)-binding Rossmann-fold domains"/>
    <property type="match status" value="1"/>
</dbReference>
<proteinExistence type="predicted"/>
<dbReference type="Proteomes" id="UP000011761">
    <property type="component" value="Unassembled WGS sequence"/>
</dbReference>
<dbReference type="PANTHER" id="PTHR47129">
    <property type="entry name" value="QUINONE OXIDOREDUCTASE 2"/>
    <property type="match status" value="1"/>
</dbReference>
<dbReference type="OrthoDB" id="419598at2759"/>
<organism evidence="2 3">
    <name type="scientific">Baudoinia panamericana (strain UAMH 10762)</name>
    <name type="common">Angels' share fungus</name>
    <name type="synonym">Baudoinia compniacensis (strain UAMH 10762)</name>
    <dbReference type="NCBI Taxonomy" id="717646"/>
    <lineage>
        <taxon>Eukaryota</taxon>
        <taxon>Fungi</taxon>
        <taxon>Dikarya</taxon>
        <taxon>Ascomycota</taxon>
        <taxon>Pezizomycotina</taxon>
        <taxon>Dothideomycetes</taxon>
        <taxon>Dothideomycetidae</taxon>
        <taxon>Mycosphaerellales</taxon>
        <taxon>Teratosphaeriaceae</taxon>
        <taxon>Baudoinia</taxon>
    </lineage>
</organism>
<keyword evidence="3" id="KW-1185">Reference proteome</keyword>
<name>M2N5B0_BAUPA</name>
<reference evidence="2 3" key="1">
    <citation type="journal article" date="2012" name="PLoS Pathog.">
        <title>Diverse lifestyles and strategies of plant pathogenesis encoded in the genomes of eighteen Dothideomycetes fungi.</title>
        <authorList>
            <person name="Ohm R.A."/>
            <person name="Feau N."/>
            <person name="Henrissat B."/>
            <person name="Schoch C.L."/>
            <person name="Horwitz B.A."/>
            <person name="Barry K.W."/>
            <person name="Condon B.J."/>
            <person name="Copeland A.C."/>
            <person name="Dhillon B."/>
            <person name="Glaser F."/>
            <person name="Hesse C.N."/>
            <person name="Kosti I."/>
            <person name="LaButti K."/>
            <person name="Lindquist E.A."/>
            <person name="Lucas S."/>
            <person name="Salamov A.A."/>
            <person name="Bradshaw R.E."/>
            <person name="Ciuffetti L."/>
            <person name="Hamelin R.C."/>
            <person name="Kema G.H.J."/>
            <person name="Lawrence C."/>
            <person name="Scott J.A."/>
            <person name="Spatafora J.W."/>
            <person name="Turgeon B.G."/>
            <person name="de Wit P.J.G.M."/>
            <person name="Zhong S."/>
            <person name="Goodwin S.B."/>
            <person name="Grigoriev I.V."/>
        </authorList>
    </citation>
    <scope>NUCLEOTIDE SEQUENCE [LARGE SCALE GENOMIC DNA]</scope>
    <source>
        <strain evidence="2 3">UAMH 10762</strain>
    </source>
</reference>
<evidence type="ECO:0000313" key="3">
    <source>
        <dbReference type="Proteomes" id="UP000011761"/>
    </source>
</evidence>
<dbReference type="PANTHER" id="PTHR47129:SF1">
    <property type="entry name" value="NMRA-LIKE DOMAIN-CONTAINING PROTEIN"/>
    <property type="match status" value="1"/>
</dbReference>
<dbReference type="OMA" id="NGWYHEN"/>
<dbReference type="EMBL" id="KB445559">
    <property type="protein sequence ID" value="EMC93950.1"/>
    <property type="molecule type" value="Genomic_DNA"/>
</dbReference>
<accession>M2N5B0</accession>
<dbReference type="InterPro" id="IPR016040">
    <property type="entry name" value="NAD(P)-bd_dom"/>
</dbReference>
<dbReference type="KEGG" id="bcom:BAUCODRAFT_124699"/>
<dbReference type="AlphaFoldDB" id="M2N5B0"/>
<dbReference type="Gene3D" id="3.90.25.10">
    <property type="entry name" value="UDP-galactose 4-epimerase, domain 1"/>
    <property type="match status" value="1"/>
</dbReference>
<protein>
    <recommendedName>
        <fullName evidence="1">NAD(P)-binding domain-containing protein</fullName>
    </recommendedName>
</protein>
<evidence type="ECO:0000313" key="2">
    <source>
        <dbReference type="EMBL" id="EMC93950.1"/>
    </source>
</evidence>
<dbReference type="Pfam" id="PF13460">
    <property type="entry name" value="NAD_binding_10"/>
    <property type="match status" value="1"/>
</dbReference>
<dbReference type="GeneID" id="19107905"/>
<dbReference type="InterPro" id="IPR036291">
    <property type="entry name" value="NAD(P)-bd_dom_sf"/>
</dbReference>
<dbReference type="InterPro" id="IPR052718">
    <property type="entry name" value="NmrA-type_oxidoreductase"/>
</dbReference>
<dbReference type="HOGENOM" id="CLU_007383_10_4_1"/>
<dbReference type="Gene3D" id="3.40.50.720">
    <property type="entry name" value="NAD(P)-binding Rossmann-like Domain"/>
    <property type="match status" value="1"/>
</dbReference>
<gene>
    <name evidence="2" type="ORF">BAUCODRAFT_124699</name>
</gene>
<feature type="domain" description="NAD(P)-binding" evidence="1">
    <location>
        <begin position="9"/>
        <end position="155"/>
    </location>
</feature>
<evidence type="ECO:0000259" key="1">
    <source>
        <dbReference type="Pfam" id="PF13460"/>
    </source>
</evidence>
<sequence length="322" mass="35184">MTISYLLTGVTGGLGAKVLNDMLHKHKIHASDIVATSRSEGSRARFESQGLHFRIADYGRLETLEAAFNDIDTLLFMSSSQRDTPARSAEHRNVIEAAKTAGVKKVWYVSLALGGYGGDSKVGFQQAHYATEDMLVQSGLDFVSLRAGIYTNAFPLALNWYPSSNFEPPVDQGSVAFTSRDELGEGIATLLAKGLGAFPSVTPQTASRIILLTGPQAETLVDIVKAIDKVRQTNTPIQILEPDAWIDACSMDDEGGKGRAWFEARLVWLQGMCNGEAELVDPALETVLGRRPETGTETIETLLTSEPDYYWHQNHVVPPKTR</sequence>
<dbReference type="eggNOG" id="ENOG502S5T1">
    <property type="taxonomic scope" value="Eukaryota"/>
</dbReference>